<dbReference type="GO" id="GO:0003690">
    <property type="term" value="F:double-stranded DNA binding"/>
    <property type="evidence" value="ECO:0007669"/>
    <property type="project" value="InterPro"/>
</dbReference>
<dbReference type="Pfam" id="PF03962">
    <property type="entry name" value="Mnd1"/>
    <property type="match status" value="1"/>
</dbReference>
<dbReference type="PIRSF" id="PIRSF026991">
    <property type="entry name" value="Mnd1"/>
    <property type="match status" value="1"/>
</dbReference>
<evidence type="ECO:0000256" key="5">
    <source>
        <dbReference type="PIRNR" id="PIRNR026991"/>
    </source>
</evidence>
<proteinExistence type="inferred from homology"/>
<comment type="caution">
    <text evidence="8">The sequence shown here is derived from an EMBL/GenBank/DDBJ whole genome shotgun (WGS) entry which is preliminary data.</text>
</comment>
<evidence type="ECO:0000256" key="6">
    <source>
        <dbReference type="SAM" id="MobiDB-lite"/>
    </source>
</evidence>
<comment type="similarity">
    <text evidence="2 5">Belongs to the MND1 family.</text>
</comment>
<evidence type="ECO:0000313" key="8">
    <source>
        <dbReference type="EMBL" id="PTU24194.1"/>
    </source>
</evidence>
<protein>
    <recommendedName>
        <fullName evidence="5">Meiotic nuclear division protein 1</fullName>
    </recommendedName>
</protein>
<evidence type="ECO:0000256" key="1">
    <source>
        <dbReference type="ARBA" id="ARBA00004123"/>
    </source>
</evidence>
<dbReference type="OrthoDB" id="9978204at2759"/>
<evidence type="ECO:0000256" key="2">
    <source>
        <dbReference type="ARBA" id="ARBA00005981"/>
    </source>
</evidence>
<dbReference type="GeneID" id="63809520"/>
<dbReference type="InterPro" id="IPR005647">
    <property type="entry name" value="Mnd1"/>
</dbReference>
<comment type="function">
    <text evidence="5">Required for proper homologous chromosome pairing and efficient cross-over and intragenic recombination during meiosis.</text>
</comment>
<evidence type="ECO:0000256" key="4">
    <source>
        <dbReference type="ARBA" id="ARBA00023242"/>
    </source>
</evidence>
<dbReference type="RefSeq" id="XP_040755586.1">
    <property type="nucleotide sequence ID" value="XM_040892638.1"/>
</dbReference>
<dbReference type="EMBL" id="MSFN02000001">
    <property type="protein sequence ID" value="PTU24194.1"/>
    <property type="molecule type" value="Genomic_DNA"/>
</dbReference>
<feature type="domain" description="Mnd1 HTH" evidence="7">
    <location>
        <begin position="14"/>
        <end position="72"/>
    </location>
</feature>
<feature type="region of interest" description="Disordered" evidence="6">
    <location>
        <begin position="107"/>
        <end position="126"/>
    </location>
</feature>
<dbReference type="GO" id="GO:0007131">
    <property type="term" value="P:reciprocal meiotic recombination"/>
    <property type="evidence" value="ECO:0007669"/>
    <property type="project" value="InterPro"/>
</dbReference>
<dbReference type="InterPro" id="IPR040453">
    <property type="entry name" value="Mnd1_HTH"/>
</dbReference>
<evidence type="ECO:0000313" key="9">
    <source>
        <dbReference type="Proteomes" id="UP000244073"/>
    </source>
</evidence>
<name>A0A2T5M6N8_9EURO</name>
<accession>A0A2T5M6N8</accession>
<evidence type="ECO:0000256" key="3">
    <source>
        <dbReference type="ARBA" id="ARBA00023054"/>
    </source>
</evidence>
<keyword evidence="3" id="KW-0175">Coiled coil</keyword>
<evidence type="ECO:0000259" key="7">
    <source>
        <dbReference type="Pfam" id="PF03962"/>
    </source>
</evidence>
<keyword evidence="4 5" id="KW-0539">Nucleus</keyword>
<sequence>MPPKLSKSAKQALIVSHLRATRTCHTLKDLEKTLPSVASINGMQVKEYIQELTDEGQICVEKIGSGNWYWSFGGDETRAREAQLGLLLKEVERARGGCVQVEGELRRRREEKERLPEGHEEAEADERKGLVTRKRELALQRDRLQGQWTAAFTTGEGKGIGRMRQEAVDSREKTLAWTDNIYVLEEYVRKLAGGDREVVEAVQRECYGEEYVEGEGLRELE</sequence>
<organism evidence="8 9">
    <name type="scientific">Aspergillus ochraceoroseus IBT 24754</name>
    <dbReference type="NCBI Taxonomy" id="1392256"/>
    <lineage>
        <taxon>Eukaryota</taxon>
        <taxon>Fungi</taxon>
        <taxon>Dikarya</taxon>
        <taxon>Ascomycota</taxon>
        <taxon>Pezizomycotina</taxon>
        <taxon>Eurotiomycetes</taxon>
        <taxon>Eurotiomycetidae</taxon>
        <taxon>Eurotiales</taxon>
        <taxon>Aspergillaceae</taxon>
        <taxon>Aspergillus</taxon>
        <taxon>Aspergillus subgen. Nidulantes</taxon>
    </lineage>
</organism>
<dbReference type="Proteomes" id="UP000244073">
    <property type="component" value="Unassembled WGS sequence"/>
</dbReference>
<comment type="subcellular location">
    <subcellularLocation>
        <location evidence="1 5">Nucleus</location>
    </subcellularLocation>
</comment>
<gene>
    <name evidence="8" type="ORF">P175DRAFT_022776</name>
</gene>
<dbReference type="AlphaFoldDB" id="A0A2T5M6N8"/>
<dbReference type="GO" id="GO:0005634">
    <property type="term" value="C:nucleus"/>
    <property type="evidence" value="ECO:0007669"/>
    <property type="project" value="UniProtKB-SubCell"/>
</dbReference>
<reference evidence="8 9" key="1">
    <citation type="journal article" date="2018" name="Proc. Natl. Acad. Sci. U.S.A.">
        <title>Linking secondary metabolites to gene clusters through genome sequencing of six diverse Aspergillus species.</title>
        <authorList>
            <person name="Kaerboelling I."/>
            <person name="Vesth T.C."/>
            <person name="Frisvad J.C."/>
            <person name="Nybo J.L."/>
            <person name="Theobald S."/>
            <person name="Kuo A."/>
            <person name="Bowyer P."/>
            <person name="Matsuda Y."/>
            <person name="Mondo S."/>
            <person name="Lyhne E.K."/>
            <person name="Kogle M.E."/>
            <person name="Clum A."/>
            <person name="Lipzen A."/>
            <person name="Salamov A."/>
            <person name="Ngan C.Y."/>
            <person name="Daum C."/>
            <person name="Chiniquy J."/>
            <person name="Barry K."/>
            <person name="LaButti K."/>
            <person name="Haridas S."/>
            <person name="Simmons B.A."/>
            <person name="Magnuson J.K."/>
            <person name="Mortensen U.H."/>
            <person name="Larsen T.O."/>
            <person name="Grigoriev I.V."/>
            <person name="Baker S.E."/>
            <person name="Andersen M.R."/>
        </authorList>
    </citation>
    <scope>NUCLEOTIDE SEQUENCE [LARGE SCALE GENOMIC DNA]</scope>
    <source>
        <strain evidence="8 9">IBT 24754</strain>
    </source>
</reference>
<dbReference type="VEuPathDB" id="FungiDB:P175DRAFT_022776"/>